<dbReference type="RefSeq" id="XP_020431948.1">
    <property type="nucleotide sequence ID" value="XM_020577500.1"/>
</dbReference>
<sequence>MAALKWLHENTTHPFERLDIERAIGNGCHSIVEYLNEVGAPFPQYPIDIALHMIFRCSLISIEIELNLAPYKQWIMQSIEVT</sequence>
<dbReference type="EMBL" id="ADBJ01000031">
    <property type="protein sequence ID" value="EFA79827.1"/>
    <property type="molecule type" value="Genomic_DNA"/>
</dbReference>
<dbReference type="GeneID" id="31362128"/>
<organism evidence="1 2">
    <name type="scientific">Heterostelium pallidum (strain ATCC 26659 / Pp 5 / PN500)</name>
    <name type="common">Cellular slime mold</name>
    <name type="synonym">Polysphondylium pallidum</name>
    <dbReference type="NCBI Taxonomy" id="670386"/>
    <lineage>
        <taxon>Eukaryota</taxon>
        <taxon>Amoebozoa</taxon>
        <taxon>Evosea</taxon>
        <taxon>Eumycetozoa</taxon>
        <taxon>Dictyostelia</taxon>
        <taxon>Acytosteliales</taxon>
        <taxon>Acytosteliaceae</taxon>
        <taxon>Heterostelium</taxon>
    </lineage>
</organism>
<name>D3BFB3_HETP5</name>
<gene>
    <name evidence="1" type="ORF">PPL_06646</name>
</gene>
<evidence type="ECO:0000313" key="2">
    <source>
        <dbReference type="Proteomes" id="UP000001396"/>
    </source>
</evidence>
<dbReference type="AlphaFoldDB" id="D3BFB3"/>
<evidence type="ECO:0000313" key="1">
    <source>
        <dbReference type="EMBL" id="EFA79827.1"/>
    </source>
</evidence>
<comment type="caution">
    <text evidence="1">The sequence shown here is derived from an EMBL/GenBank/DDBJ whole genome shotgun (WGS) entry which is preliminary data.</text>
</comment>
<dbReference type="InParanoid" id="D3BFB3"/>
<proteinExistence type="predicted"/>
<keyword evidence="2" id="KW-1185">Reference proteome</keyword>
<reference evidence="1 2" key="1">
    <citation type="journal article" date="2011" name="Genome Res.">
        <title>Phylogeny-wide analysis of social amoeba genomes highlights ancient origins for complex intercellular communication.</title>
        <authorList>
            <person name="Heidel A.J."/>
            <person name="Lawal H.M."/>
            <person name="Felder M."/>
            <person name="Schilde C."/>
            <person name="Helps N.R."/>
            <person name="Tunggal B."/>
            <person name="Rivero F."/>
            <person name="John U."/>
            <person name="Schleicher M."/>
            <person name="Eichinger L."/>
            <person name="Platzer M."/>
            <person name="Noegel A.A."/>
            <person name="Schaap P."/>
            <person name="Gloeckner G."/>
        </authorList>
    </citation>
    <scope>NUCLEOTIDE SEQUENCE [LARGE SCALE GENOMIC DNA]</scope>
    <source>
        <strain evidence="2">ATCC 26659 / Pp 5 / PN500</strain>
    </source>
</reference>
<dbReference type="Proteomes" id="UP000001396">
    <property type="component" value="Unassembled WGS sequence"/>
</dbReference>
<accession>D3BFB3</accession>
<protein>
    <submittedName>
        <fullName evidence="1">Uncharacterized protein</fullName>
    </submittedName>
</protein>